<keyword evidence="1" id="KW-0812">Transmembrane</keyword>
<feature type="transmembrane region" description="Helical" evidence="1">
    <location>
        <begin position="261"/>
        <end position="280"/>
    </location>
</feature>
<dbReference type="PANTHER" id="PTHR32502">
    <property type="entry name" value="N-ACETYLGALACTOSAMINE PERMEASE II COMPONENT-RELATED"/>
    <property type="match status" value="1"/>
</dbReference>
<dbReference type="PROSITE" id="PS51108">
    <property type="entry name" value="PTS_EIID"/>
    <property type="match status" value="1"/>
</dbReference>
<feature type="transmembrane region" description="Helical" evidence="1">
    <location>
        <begin position="237"/>
        <end position="254"/>
    </location>
</feature>
<dbReference type="PANTHER" id="PTHR32502:SF23">
    <property type="entry name" value="TRANSPORT PROTEIN, PTS SYSTEM"/>
    <property type="match status" value="1"/>
</dbReference>
<evidence type="ECO:0000313" key="3">
    <source>
        <dbReference type="Proteomes" id="UP000312326"/>
    </source>
</evidence>
<gene>
    <name evidence="2" type="ORF">DM298_10785</name>
</gene>
<evidence type="ECO:0000313" key="2">
    <source>
        <dbReference type="EMBL" id="QDD71347.1"/>
    </source>
</evidence>
<dbReference type="InterPro" id="IPR050303">
    <property type="entry name" value="GatZ_KbaZ_carbometab"/>
</dbReference>
<keyword evidence="1" id="KW-1133">Transmembrane helix</keyword>
<dbReference type="Pfam" id="PF03613">
    <property type="entry name" value="EIID-AGA"/>
    <property type="match status" value="1"/>
</dbReference>
<feature type="transmembrane region" description="Helical" evidence="1">
    <location>
        <begin position="196"/>
        <end position="217"/>
    </location>
</feature>
<dbReference type="GO" id="GO:0009401">
    <property type="term" value="P:phosphoenolpyruvate-dependent sugar phosphotransferase system"/>
    <property type="evidence" value="ECO:0007669"/>
    <property type="project" value="InterPro"/>
</dbReference>
<keyword evidence="1" id="KW-0472">Membrane</keyword>
<geneLocation type="plasmid" evidence="3">
    <name>ppmra301</name>
</geneLocation>
<dbReference type="EMBL" id="CP029755">
    <property type="protein sequence ID" value="QDD71347.1"/>
    <property type="molecule type" value="Genomic_DNA"/>
</dbReference>
<evidence type="ECO:0000256" key="1">
    <source>
        <dbReference type="SAM" id="Phobius"/>
    </source>
</evidence>
<organism evidence="2 3">
    <name type="scientific">Lactobacillus amylovorus</name>
    <dbReference type="NCBI Taxonomy" id="1604"/>
    <lineage>
        <taxon>Bacteria</taxon>
        <taxon>Bacillati</taxon>
        <taxon>Bacillota</taxon>
        <taxon>Bacilli</taxon>
        <taxon>Lactobacillales</taxon>
        <taxon>Lactobacillaceae</taxon>
        <taxon>Lactobacillus</taxon>
    </lineage>
</organism>
<dbReference type="Proteomes" id="UP000312326">
    <property type="component" value="Plasmid pPMRA301"/>
</dbReference>
<dbReference type="GO" id="GO:0005886">
    <property type="term" value="C:plasma membrane"/>
    <property type="evidence" value="ECO:0007669"/>
    <property type="project" value="TreeGrafter"/>
</dbReference>
<name>A0A5E8CR28_LACAM</name>
<feature type="transmembrane region" description="Helical" evidence="1">
    <location>
        <begin position="151"/>
        <end position="173"/>
    </location>
</feature>
<dbReference type="RefSeq" id="WP_139962628.1">
    <property type="nucleotide sequence ID" value="NZ_CP029755.1"/>
</dbReference>
<proteinExistence type="predicted"/>
<dbReference type="AlphaFoldDB" id="A0A5E8CR28"/>
<sequence length="281" mass="31478">MTENTAPALDKKTLRKRTWEFFWRSWFIQASWNYERQMNMGFMYGIAPTLDRIYGKHPKDQATLQKKKDAYKRHMAFYNCTPQTSSFVLGLTSSMEEEYARHPDSFDPESINSVKSSLMGPLSGIGDSFFQGTLRVLAFGLGIQLAREGSIFGPILAMVISIIPSVLVTYYGAKLGYTMGNSYLQKLVKNGTMNHVMYLVNVVGLMVIGSMIASMIGITTPLKVGKVFVLQKTLDTVFPQMIPLLVTLFMYWLIKKKVNTGWIMAICIGGGILLSVLGIFA</sequence>
<protein>
    <submittedName>
        <fullName evidence="2">PTS mannose transporter subunit IID</fullName>
    </submittedName>
</protein>
<dbReference type="InterPro" id="IPR004704">
    <property type="entry name" value="PTS_IID_man"/>
</dbReference>
<reference evidence="2 3" key="1">
    <citation type="submission" date="2018-06" db="EMBL/GenBank/DDBJ databases">
        <title>Complete genome sequnece of Lactobacillus amylovorus PMRA3.</title>
        <authorList>
            <person name="Nam Y.-D."/>
            <person name="Chung W.-H."/>
            <person name="Park Y.S."/>
            <person name="Kang J."/>
        </authorList>
    </citation>
    <scope>NUCLEOTIDE SEQUENCE [LARGE SCALE GENOMIC DNA]</scope>
    <source>
        <strain evidence="2 3">PMRA3</strain>
        <plasmid evidence="3">ppmra301</plasmid>
    </source>
</reference>
<accession>A0A5E8CR28</accession>
<keyword evidence="2" id="KW-0614">Plasmid</keyword>